<protein>
    <submittedName>
        <fullName evidence="1">Uncharacterized protein</fullName>
    </submittedName>
</protein>
<dbReference type="EMBL" id="CP013747">
    <property type="protein sequence ID" value="ALV40647.1"/>
    <property type="molecule type" value="Genomic_DNA"/>
</dbReference>
<proteinExistence type="predicted"/>
<evidence type="ECO:0000313" key="2">
    <source>
        <dbReference type="Proteomes" id="UP000065151"/>
    </source>
</evidence>
<dbReference type="AlphaFoldDB" id="A0A0U3FP79"/>
<sequence length="102" mass="11401">MNALNKGEVDFLISHILKAFIERLPIGLYRADVLDVGSGVSCLGFIHVRKGRLGAFDSRACYGFACRVRPADEFGIAKQARHTVEPPNRPVRFRQCHLCFIA</sequence>
<accession>A0A0U3FP79</accession>
<gene>
    <name evidence="1" type="ORF">AU252_05245</name>
</gene>
<organism evidence="1">
    <name type="scientific">Pseudarthrobacter sulfonivorans</name>
    <dbReference type="NCBI Taxonomy" id="121292"/>
    <lineage>
        <taxon>Bacteria</taxon>
        <taxon>Bacillati</taxon>
        <taxon>Actinomycetota</taxon>
        <taxon>Actinomycetes</taxon>
        <taxon>Micrococcales</taxon>
        <taxon>Micrococcaceae</taxon>
        <taxon>Pseudarthrobacter</taxon>
    </lineage>
</organism>
<dbReference type="STRING" id="121292.AU252_05245"/>
<name>A0A0U3FP79_9MICC</name>
<dbReference type="KEGG" id="psul:AU252_05245"/>
<dbReference type="Proteomes" id="UP000065151">
    <property type="component" value="Chromosome"/>
</dbReference>
<evidence type="ECO:0000313" key="1">
    <source>
        <dbReference type="EMBL" id="ALV40647.1"/>
    </source>
</evidence>
<reference evidence="1 2" key="1">
    <citation type="submission" date="2015-12" db="EMBL/GenBank/DDBJ databases">
        <authorList>
            <person name="Shamseldin A."/>
            <person name="Moawad H."/>
            <person name="Abd El-Rahim W.M."/>
            <person name="Sadowsky M.J."/>
        </authorList>
    </citation>
    <scope>NUCLEOTIDE SEQUENCE [LARGE SCALE GENOMIC DNA]</scope>
    <source>
        <strain evidence="1 2">Ar51</strain>
    </source>
</reference>